<evidence type="ECO:0000256" key="2">
    <source>
        <dbReference type="ARBA" id="ARBA00022692"/>
    </source>
</evidence>
<dbReference type="Pfam" id="PF01490">
    <property type="entry name" value="Aa_trans"/>
    <property type="match status" value="1"/>
</dbReference>
<reference evidence="7 8" key="1">
    <citation type="submission" date="2008-07" db="EMBL/GenBank/DDBJ databases">
        <authorList>
            <person name="El-Sayed N."/>
            <person name="Caler E."/>
            <person name="Inman J."/>
            <person name="Amedeo P."/>
            <person name="Hass B."/>
            <person name="Wortman J."/>
        </authorList>
    </citation>
    <scope>NUCLEOTIDE SEQUENCE [LARGE SCALE GENOMIC DNA]</scope>
    <source>
        <strain evidence="8">ATCC 50983 / TXsc</strain>
    </source>
</reference>
<sequence>MSSNTTIEMPADVVSVVSTEGSVRDELDAVTHTFGTAPLNGVAKSKLDSAAEASSPVGEMKPKKDTWASRTFAPGSSFTATIAVVKATLGGAILSNTYMMAIGGYVSAVLLLIFMAVLNVLSIDMITKTVEKTGKTSYATIIEHLYGRKVLYGFQIAMVVFCLGSSASYLVTVVDSLAPLFNQLTIDDPNAWYHIMLTSRYYLSLIMLGIVMYPICLVKSLGSLRYLTIVSILGIFWLAIVALYLLGSNGISENFDRGHAYAPVSWIACIEGVTTYIFGFCNQANMPEIYMEMSNRSPKKLRSVAVWSAVICTAVYFIIAIPFLLVFGSDAQSSVLLNMADWIPQGDVVVIIGFIWTGISFIGTYPFMVYPVRVALINTFQPKRADFWGVVVVTIAVVISYLIDIALPDVSILMGIVGAIAGSILCFIAPGYFCISISKSKRFFAAENWLYAGFVILGCITLVGGTAISVYQILEFAE</sequence>
<organism evidence="8">
    <name type="scientific">Perkinsus marinus (strain ATCC 50983 / TXsc)</name>
    <dbReference type="NCBI Taxonomy" id="423536"/>
    <lineage>
        <taxon>Eukaryota</taxon>
        <taxon>Sar</taxon>
        <taxon>Alveolata</taxon>
        <taxon>Perkinsozoa</taxon>
        <taxon>Perkinsea</taxon>
        <taxon>Perkinsida</taxon>
        <taxon>Perkinsidae</taxon>
        <taxon>Perkinsus</taxon>
    </lineage>
</organism>
<feature type="transmembrane region" description="Helical" evidence="5">
    <location>
        <begin position="348"/>
        <end position="367"/>
    </location>
</feature>
<dbReference type="PANTHER" id="PTHR22950">
    <property type="entry name" value="AMINO ACID TRANSPORTER"/>
    <property type="match status" value="1"/>
</dbReference>
<dbReference type="OMA" id="FKECGIV"/>
<evidence type="ECO:0000313" key="7">
    <source>
        <dbReference type="EMBL" id="EEQ98896.1"/>
    </source>
</evidence>
<dbReference type="InterPro" id="IPR013057">
    <property type="entry name" value="AA_transpt_TM"/>
</dbReference>
<comment type="subcellular location">
    <subcellularLocation>
        <location evidence="1">Membrane</location>
        <topology evidence="1">Multi-pass membrane protein</topology>
    </subcellularLocation>
</comment>
<evidence type="ECO:0000256" key="5">
    <source>
        <dbReference type="SAM" id="Phobius"/>
    </source>
</evidence>
<dbReference type="EMBL" id="GG686192">
    <property type="protein sequence ID" value="EEQ98896.1"/>
    <property type="molecule type" value="Genomic_DNA"/>
</dbReference>
<protein>
    <submittedName>
        <fullName evidence="7">10 transmembrane domain, possible aa transporter, putative</fullName>
    </submittedName>
</protein>
<gene>
    <name evidence="7" type="ORF">Pmar_PMAR012909</name>
</gene>
<evidence type="ECO:0000256" key="1">
    <source>
        <dbReference type="ARBA" id="ARBA00004141"/>
    </source>
</evidence>
<feature type="domain" description="Amino acid transporter transmembrane" evidence="6">
    <location>
        <begin position="75"/>
        <end position="469"/>
    </location>
</feature>
<feature type="transmembrane region" description="Helical" evidence="5">
    <location>
        <begin position="304"/>
        <end position="328"/>
    </location>
</feature>
<feature type="transmembrane region" description="Helical" evidence="5">
    <location>
        <begin position="100"/>
        <end position="121"/>
    </location>
</feature>
<keyword evidence="3 5" id="KW-1133">Transmembrane helix</keyword>
<dbReference type="Proteomes" id="UP000007800">
    <property type="component" value="Unassembled WGS sequence"/>
</dbReference>
<accession>C5LWI3</accession>
<keyword evidence="2 5" id="KW-0812">Transmembrane</keyword>
<keyword evidence="8" id="KW-1185">Reference proteome</keyword>
<feature type="transmembrane region" description="Helical" evidence="5">
    <location>
        <begin position="191"/>
        <end position="214"/>
    </location>
</feature>
<feature type="transmembrane region" description="Helical" evidence="5">
    <location>
        <begin position="226"/>
        <end position="247"/>
    </location>
</feature>
<evidence type="ECO:0000259" key="6">
    <source>
        <dbReference type="Pfam" id="PF01490"/>
    </source>
</evidence>
<dbReference type="OrthoDB" id="28208at2759"/>
<dbReference type="GeneID" id="9063106"/>
<keyword evidence="4 5" id="KW-0472">Membrane</keyword>
<feature type="transmembrane region" description="Helical" evidence="5">
    <location>
        <begin position="412"/>
        <end position="437"/>
    </location>
</feature>
<evidence type="ECO:0000256" key="4">
    <source>
        <dbReference type="ARBA" id="ARBA00023136"/>
    </source>
</evidence>
<feature type="transmembrane region" description="Helical" evidence="5">
    <location>
        <begin position="71"/>
        <end position="94"/>
    </location>
</feature>
<evidence type="ECO:0000256" key="3">
    <source>
        <dbReference type="ARBA" id="ARBA00022989"/>
    </source>
</evidence>
<feature type="transmembrane region" description="Helical" evidence="5">
    <location>
        <begin position="259"/>
        <end position="283"/>
    </location>
</feature>
<dbReference type="GO" id="GO:0015179">
    <property type="term" value="F:L-amino acid transmembrane transporter activity"/>
    <property type="evidence" value="ECO:0007669"/>
    <property type="project" value="TreeGrafter"/>
</dbReference>
<feature type="transmembrane region" description="Helical" evidence="5">
    <location>
        <begin position="150"/>
        <end position="171"/>
    </location>
</feature>
<feature type="transmembrane region" description="Helical" evidence="5">
    <location>
        <begin position="449"/>
        <end position="474"/>
    </location>
</feature>
<feature type="transmembrane region" description="Helical" evidence="5">
    <location>
        <begin position="387"/>
        <end position="406"/>
    </location>
</feature>
<dbReference type="InParanoid" id="C5LWI3"/>
<evidence type="ECO:0000313" key="8">
    <source>
        <dbReference type="Proteomes" id="UP000007800"/>
    </source>
</evidence>
<dbReference type="AlphaFoldDB" id="C5LWI3"/>
<proteinExistence type="predicted"/>
<dbReference type="RefSeq" id="XP_002766179.1">
    <property type="nucleotide sequence ID" value="XM_002766133.1"/>
</dbReference>
<name>C5LWI3_PERM5</name>
<dbReference type="GO" id="GO:0016020">
    <property type="term" value="C:membrane"/>
    <property type="evidence" value="ECO:0007669"/>
    <property type="project" value="UniProtKB-SubCell"/>
</dbReference>